<dbReference type="AlphaFoldDB" id="A0A2M8G1P7"/>
<feature type="transmembrane region" description="Helical" evidence="1">
    <location>
        <begin position="64"/>
        <end position="84"/>
    </location>
</feature>
<dbReference type="EMBL" id="PFQW01000046">
    <property type="protein sequence ID" value="PJC65574.1"/>
    <property type="molecule type" value="Genomic_DNA"/>
</dbReference>
<keyword evidence="1" id="KW-0472">Membrane</keyword>
<keyword evidence="1" id="KW-1133">Transmembrane helix</keyword>
<feature type="transmembrane region" description="Helical" evidence="1">
    <location>
        <begin position="96"/>
        <end position="115"/>
    </location>
</feature>
<proteinExistence type="predicted"/>
<feature type="transmembrane region" description="Helical" evidence="1">
    <location>
        <begin position="177"/>
        <end position="195"/>
    </location>
</feature>
<dbReference type="SUPFAM" id="SSF103481">
    <property type="entry name" value="Multidrug resistance efflux transporter EmrE"/>
    <property type="match status" value="1"/>
</dbReference>
<accession>A0A2M8G1P7</accession>
<feature type="transmembrane region" description="Helical" evidence="1">
    <location>
        <begin position="264"/>
        <end position="280"/>
    </location>
</feature>
<gene>
    <name evidence="3" type="ORF">CO019_01885</name>
</gene>
<dbReference type="InterPro" id="IPR000620">
    <property type="entry name" value="EamA_dom"/>
</dbReference>
<feature type="non-terminal residue" evidence="3">
    <location>
        <position position="1"/>
    </location>
</feature>
<feature type="transmembrane region" description="Helical" evidence="1">
    <location>
        <begin position="151"/>
        <end position="171"/>
    </location>
</feature>
<feature type="transmembrane region" description="Helical" evidence="1">
    <location>
        <begin position="238"/>
        <end position="255"/>
    </location>
</feature>
<dbReference type="GO" id="GO:0016020">
    <property type="term" value="C:membrane"/>
    <property type="evidence" value="ECO:0007669"/>
    <property type="project" value="InterPro"/>
</dbReference>
<dbReference type="InterPro" id="IPR037185">
    <property type="entry name" value="EmrE-like"/>
</dbReference>
<evidence type="ECO:0000313" key="3">
    <source>
        <dbReference type="EMBL" id="PJC65574.1"/>
    </source>
</evidence>
<reference evidence="4" key="1">
    <citation type="submission" date="2017-09" db="EMBL/GenBank/DDBJ databases">
        <title>Depth-based differentiation of microbial function through sediment-hosted aquifers and enrichment of novel symbionts in the deep terrestrial subsurface.</title>
        <authorList>
            <person name="Probst A.J."/>
            <person name="Ladd B."/>
            <person name="Jarett J.K."/>
            <person name="Geller-Mcgrath D.E."/>
            <person name="Sieber C.M.K."/>
            <person name="Emerson J.B."/>
            <person name="Anantharaman K."/>
            <person name="Thomas B.C."/>
            <person name="Malmstrom R."/>
            <person name="Stieglmeier M."/>
            <person name="Klingl A."/>
            <person name="Woyke T."/>
            <person name="Ryan C.M."/>
            <person name="Banfield J.F."/>
        </authorList>
    </citation>
    <scope>NUCLEOTIDE SEQUENCE [LARGE SCALE GENOMIC DNA]</scope>
</reference>
<feature type="domain" description="EamA" evidence="2">
    <location>
        <begin position="153"/>
        <end position="278"/>
    </location>
</feature>
<evidence type="ECO:0000256" key="1">
    <source>
        <dbReference type="SAM" id="Phobius"/>
    </source>
</evidence>
<name>A0A2M8G1P7_9BACT</name>
<feature type="transmembrane region" description="Helical" evidence="1">
    <location>
        <begin position="121"/>
        <end position="139"/>
    </location>
</feature>
<feature type="transmembrane region" description="Helical" evidence="1">
    <location>
        <begin position="207"/>
        <end position="226"/>
    </location>
</feature>
<dbReference type="Pfam" id="PF00892">
    <property type="entry name" value="EamA"/>
    <property type="match status" value="1"/>
</dbReference>
<dbReference type="PANTHER" id="PTHR22911">
    <property type="entry name" value="ACYL-MALONYL CONDENSING ENZYME-RELATED"/>
    <property type="match status" value="1"/>
</dbReference>
<feature type="transmembrane region" description="Helical" evidence="1">
    <location>
        <begin position="36"/>
        <end position="58"/>
    </location>
</feature>
<organism evidence="3 4">
    <name type="scientific">Candidatus Berkelbacteria bacterium CG_4_9_14_0_2_um_filter_42_30</name>
    <dbReference type="NCBI Taxonomy" id="1974506"/>
    <lineage>
        <taxon>Bacteria</taxon>
        <taxon>Candidatus Berkelbacteria</taxon>
    </lineage>
</organism>
<comment type="caution">
    <text evidence="3">The sequence shown here is derived from an EMBL/GenBank/DDBJ whole genome shotgun (WGS) entry which is preliminary data.</text>
</comment>
<protein>
    <recommendedName>
        <fullName evidence="2">EamA domain-containing protein</fullName>
    </recommendedName>
</protein>
<keyword evidence="1" id="KW-0812">Transmembrane</keyword>
<dbReference type="Proteomes" id="UP000230051">
    <property type="component" value="Unassembled WGS sequence"/>
</dbReference>
<sequence length="281" mass="32095">DFMIQAFIASIGYAGGVIVDKVILSKYKIPVKRFIPLLFIWLAIITAFLLPTFGAVSWQALWSYKYILLFLAMLAVAITWNSFYYRGIQEEEIHEFELIMMLSPLVTIILSEIFLPAERNLALFIAGTIASLVLIASRFRHHHLQITRNTGIVVSAMVLMSAESIIIKYLLDVFSPAALYFTRTLVMSVVFLILWRPKLLEMPAKCFAYTIISAAFGVIQMVLKFYGFQKLGVVETTIILVLGPFLVYFFSAFYFKENLKFRDIVAAIIVITTVIYITFFR</sequence>
<evidence type="ECO:0000313" key="4">
    <source>
        <dbReference type="Proteomes" id="UP000230051"/>
    </source>
</evidence>
<evidence type="ECO:0000259" key="2">
    <source>
        <dbReference type="Pfam" id="PF00892"/>
    </source>
</evidence>